<dbReference type="OrthoDB" id="3052230at2759"/>
<organism evidence="4 5">
    <name type="scientific">Ephemerocybe angulata</name>
    <dbReference type="NCBI Taxonomy" id="980116"/>
    <lineage>
        <taxon>Eukaryota</taxon>
        <taxon>Fungi</taxon>
        <taxon>Dikarya</taxon>
        <taxon>Basidiomycota</taxon>
        <taxon>Agaricomycotina</taxon>
        <taxon>Agaricomycetes</taxon>
        <taxon>Agaricomycetidae</taxon>
        <taxon>Agaricales</taxon>
        <taxon>Agaricineae</taxon>
        <taxon>Psathyrellaceae</taxon>
        <taxon>Ephemerocybe</taxon>
    </lineage>
</organism>
<evidence type="ECO:0000256" key="1">
    <source>
        <dbReference type="SAM" id="MobiDB-lite"/>
    </source>
</evidence>
<sequence length="205" mass="23033">MLTFSLLFHLGVLAFAPSISTLATPVGSTSDGNIHSAPRASVAEALLPHTTSRSATQLSQISLSQTLWSCGFLVFALAWIAVHPNYHSPYDSPWMKFRRRVMLVLWALFFPEMVLYWSVRQWVGARRIRDKFQDKGWGVTDAHFLQMGGFLLEPTYQEGPDGKPRLYTLTVPVLDALYQRQARISASNAHSTPPRSKALYTSEHP</sequence>
<protein>
    <submittedName>
        <fullName evidence="4">Uncharacterized protein</fullName>
    </submittedName>
</protein>
<name>A0A8H6ICW1_9AGAR</name>
<evidence type="ECO:0000256" key="2">
    <source>
        <dbReference type="SAM" id="Phobius"/>
    </source>
</evidence>
<feature type="compositionally biased region" description="Polar residues" evidence="1">
    <location>
        <begin position="185"/>
        <end position="194"/>
    </location>
</feature>
<feature type="chain" id="PRO_5034492440" evidence="3">
    <location>
        <begin position="24"/>
        <end position="205"/>
    </location>
</feature>
<keyword evidence="3" id="KW-0732">Signal</keyword>
<evidence type="ECO:0000313" key="4">
    <source>
        <dbReference type="EMBL" id="KAF6761903.1"/>
    </source>
</evidence>
<comment type="caution">
    <text evidence="4">The sequence shown here is derived from an EMBL/GenBank/DDBJ whole genome shotgun (WGS) entry which is preliminary data.</text>
</comment>
<dbReference type="Proteomes" id="UP000521943">
    <property type="component" value="Unassembled WGS sequence"/>
</dbReference>
<proteinExistence type="predicted"/>
<evidence type="ECO:0000313" key="5">
    <source>
        <dbReference type="Proteomes" id="UP000521943"/>
    </source>
</evidence>
<accession>A0A8H6ICW1</accession>
<reference evidence="4 5" key="1">
    <citation type="submission" date="2020-07" db="EMBL/GenBank/DDBJ databases">
        <title>Comparative genomics of pyrophilous fungi reveals a link between fire events and developmental genes.</title>
        <authorList>
            <consortium name="DOE Joint Genome Institute"/>
            <person name="Steindorff A.S."/>
            <person name="Carver A."/>
            <person name="Calhoun S."/>
            <person name="Stillman K."/>
            <person name="Liu H."/>
            <person name="Lipzen A."/>
            <person name="Pangilinan J."/>
            <person name="Labutti K."/>
            <person name="Bruns T.D."/>
            <person name="Grigoriev I.V."/>
        </authorList>
    </citation>
    <scope>NUCLEOTIDE SEQUENCE [LARGE SCALE GENOMIC DNA]</scope>
    <source>
        <strain evidence="4 5">CBS 144469</strain>
    </source>
</reference>
<feature type="signal peptide" evidence="3">
    <location>
        <begin position="1"/>
        <end position="23"/>
    </location>
</feature>
<feature type="transmembrane region" description="Helical" evidence="2">
    <location>
        <begin position="101"/>
        <end position="119"/>
    </location>
</feature>
<dbReference type="AlphaFoldDB" id="A0A8H6ICW1"/>
<keyword evidence="2" id="KW-1133">Transmembrane helix</keyword>
<feature type="region of interest" description="Disordered" evidence="1">
    <location>
        <begin position="185"/>
        <end position="205"/>
    </location>
</feature>
<dbReference type="EMBL" id="JACGCI010000008">
    <property type="protein sequence ID" value="KAF6761903.1"/>
    <property type="molecule type" value="Genomic_DNA"/>
</dbReference>
<keyword evidence="5" id="KW-1185">Reference proteome</keyword>
<gene>
    <name evidence="4" type="ORF">DFP72DRAFT_591149</name>
</gene>
<dbReference type="PANTHER" id="PTHR35043:SF7">
    <property type="entry name" value="TRANSCRIPTION FACTOR DOMAIN-CONTAINING PROTEIN"/>
    <property type="match status" value="1"/>
</dbReference>
<keyword evidence="2" id="KW-0812">Transmembrane</keyword>
<keyword evidence="2" id="KW-0472">Membrane</keyword>
<feature type="transmembrane region" description="Helical" evidence="2">
    <location>
        <begin position="61"/>
        <end position="80"/>
    </location>
</feature>
<dbReference type="PANTHER" id="PTHR35043">
    <property type="entry name" value="TRANSCRIPTION FACTOR DOMAIN-CONTAINING PROTEIN"/>
    <property type="match status" value="1"/>
</dbReference>
<evidence type="ECO:0000256" key="3">
    <source>
        <dbReference type="SAM" id="SignalP"/>
    </source>
</evidence>